<gene>
    <name evidence="6" type="ORF">UCREL1_6827</name>
</gene>
<keyword evidence="2" id="KW-0378">Hydrolase</keyword>
<dbReference type="SMART" id="SM00490">
    <property type="entry name" value="HELICc"/>
    <property type="match status" value="1"/>
</dbReference>
<evidence type="ECO:0000259" key="5">
    <source>
        <dbReference type="SMART" id="SM00490"/>
    </source>
</evidence>
<reference evidence="7" key="1">
    <citation type="journal article" date="2013" name="Genome Announc.">
        <title>Draft genome sequence of the grapevine dieback fungus Eutypa lata UCR-EL1.</title>
        <authorList>
            <person name="Blanco-Ulate B."/>
            <person name="Rolshausen P.E."/>
            <person name="Cantu D."/>
        </authorList>
    </citation>
    <scope>NUCLEOTIDE SEQUENCE [LARGE SCALE GENOMIC DNA]</scope>
    <source>
        <strain evidence="7">UCR-EL1</strain>
    </source>
</reference>
<dbReference type="Gene3D" id="3.40.50.300">
    <property type="entry name" value="P-loop containing nucleotide triphosphate hydrolases"/>
    <property type="match status" value="2"/>
</dbReference>
<keyword evidence="7" id="KW-1185">Reference proteome</keyword>
<dbReference type="GO" id="GO:0005524">
    <property type="term" value="F:ATP binding"/>
    <property type="evidence" value="ECO:0007669"/>
    <property type="project" value="UniProtKB-KW"/>
</dbReference>
<evidence type="ECO:0000313" key="7">
    <source>
        <dbReference type="Proteomes" id="UP000012174"/>
    </source>
</evidence>
<dbReference type="OMA" id="LSKFCQD"/>
<dbReference type="InterPro" id="IPR001650">
    <property type="entry name" value="Helicase_C-like"/>
</dbReference>
<dbReference type="SUPFAM" id="SSF52540">
    <property type="entry name" value="P-loop containing nucleoside triphosphate hydrolases"/>
    <property type="match status" value="1"/>
</dbReference>
<dbReference type="HOGENOM" id="CLU_000315_30_1_1"/>
<dbReference type="GO" id="GO:0005634">
    <property type="term" value="C:nucleus"/>
    <property type="evidence" value="ECO:0007669"/>
    <property type="project" value="TreeGrafter"/>
</dbReference>
<sequence>MEDPPAAVATLTGSSSTLAPSELPSKVTSLVTQLKSKRDDVKSIVFSTWRMTLDVVEEGIKRAGINHVRFDGKVPQKERQAVIDKFRRDPSVKVMLLTLSCGAVGNPTIEEQALARVHRLGQKNEVTTVRFFVRDTFEERVMKVQESKKDLASALFSAQDGNQAWLCNLL</sequence>
<name>M7THM3_EUTLA</name>
<keyword evidence="1" id="KW-0547">Nucleotide-binding</keyword>
<dbReference type="InterPro" id="IPR050628">
    <property type="entry name" value="SNF2_RAD54_helicase_TF"/>
</dbReference>
<dbReference type="STRING" id="1287681.M7THM3"/>
<feature type="region of interest" description="Disordered" evidence="4">
    <location>
        <begin position="1"/>
        <end position="20"/>
    </location>
</feature>
<keyword evidence="3" id="KW-0067">ATP-binding</keyword>
<dbReference type="KEGG" id="ela:UCREL1_6827"/>
<protein>
    <submittedName>
        <fullName evidence="6">Putative dna repair protein rad5 protein</fullName>
    </submittedName>
</protein>
<dbReference type="GO" id="GO:0008094">
    <property type="term" value="F:ATP-dependent activity, acting on DNA"/>
    <property type="evidence" value="ECO:0007669"/>
    <property type="project" value="TreeGrafter"/>
</dbReference>
<dbReference type="OrthoDB" id="448448at2759"/>
<evidence type="ECO:0000313" key="6">
    <source>
        <dbReference type="EMBL" id="EMR66210.1"/>
    </source>
</evidence>
<proteinExistence type="predicted"/>
<dbReference type="Pfam" id="PF00271">
    <property type="entry name" value="Helicase_C"/>
    <property type="match status" value="1"/>
</dbReference>
<organism evidence="6 7">
    <name type="scientific">Eutypa lata (strain UCR-EL1)</name>
    <name type="common">Grapevine dieback disease fungus</name>
    <name type="synonym">Eutypa armeniacae</name>
    <dbReference type="NCBI Taxonomy" id="1287681"/>
    <lineage>
        <taxon>Eukaryota</taxon>
        <taxon>Fungi</taxon>
        <taxon>Dikarya</taxon>
        <taxon>Ascomycota</taxon>
        <taxon>Pezizomycotina</taxon>
        <taxon>Sordariomycetes</taxon>
        <taxon>Xylariomycetidae</taxon>
        <taxon>Xylariales</taxon>
        <taxon>Diatrypaceae</taxon>
        <taxon>Eutypa</taxon>
    </lineage>
</organism>
<dbReference type="Proteomes" id="UP000012174">
    <property type="component" value="Unassembled WGS sequence"/>
</dbReference>
<dbReference type="CDD" id="cd18793">
    <property type="entry name" value="SF2_C_SNF"/>
    <property type="match status" value="1"/>
</dbReference>
<accession>M7THM3</accession>
<evidence type="ECO:0000256" key="3">
    <source>
        <dbReference type="ARBA" id="ARBA00022840"/>
    </source>
</evidence>
<evidence type="ECO:0000256" key="1">
    <source>
        <dbReference type="ARBA" id="ARBA00022741"/>
    </source>
</evidence>
<dbReference type="InterPro" id="IPR027417">
    <property type="entry name" value="P-loop_NTPase"/>
</dbReference>
<dbReference type="AlphaFoldDB" id="M7THM3"/>
<dbReference type="PANTHER" id="PTHR45626">
    <property type="entry name" value="TRANSCRIPTION TERMINATION FACTOR 2-RELATED"/>
    <property type="match status" value="1"/>
</dbReference>
<dbReference type="PANTHER" id="PTHR45626:SF22">
    <property type="entry name" value="DNA REPAIR PROTEIN RAD5"/>
    <property type="match status" value="1"/>
</dbReference>
<dbReference type="GO" id="GO:0006281">
    <property type="term" value="P:DNA repair"/>
    <property type="evidence" value="ECO:0007669"/>
    <property type="project" value="TreeGrafter"/>
</dbReference>
<dbReference type="eggNOG" id="KOG1001">
    <property type="taxonomic scope" value="Eukaryota"/>
</dbReference>
<evidence type="ECO:0000256" key="2">
    <source>
        <dbReference type="ARBA" id="ARBA00022801"/>
    </source>
</evidence>
<dbReference type="GO" id="GO:0016787">
    <property type="term" value="F:hydrolase activity"/>
    <property type="evidence" value="ECO:0007669"/>
    <property type="project" value="UniProtKB-KW"/>
</dbReference>
<feature type="domain" description="Helicase C-terminal" evidence="5">
    <location>
        <begin position="54"/>
        <end position="121"/>
    </location>
</feature>
<evidence type="ECO:0000256" key="4">
    <source>
        <dbReference type="SAM" id="MobiDB-lite"/>
    </source>
</evidence>
<dbReference type="EMBL" id="KB706696">
    <property type="protein sequence ID" value="EMR66210.1"/>
    <property type="molecule type" value="Genomic_DNA"/>
</dbReference>
<dbReference type="InterPro" id="IPR049730">
    <property type="entry name" value="SNF2/RAD54-like_C"/>
</dbReference>